<feature type="non-terminal residue" evidence="1">
    <location>
        <position position="1"/>
    </location>
</feature>
<dbReference type="AlphaFoldDB" id="A0A0F9AW60"/>
<name>A0A0F9AW60_9ZZZZ</name>
<comment type="caution">
    <text evidence="1">The sequence shown here is derived from an EMBL/GenBank/DDBJ whole genome shotgun (WGS) entry which is preliminary data.</text>
</comment>
<protein>
    <submittedName>
        <fullName evidence="1">Uncharacterized protein</fullName>
    </submittedName>
</protein>
<organism evidence="1">
    <name type="scientific">marine sediment metagenome</name>
    <dbReference type="NCBI Taxonomy" id="412755"/>
    <lineage>
        <taxon>unclassified sequences</taxon>
        <taxon>metagenomes</taxon>
        <taxon>ecological metagenomes</taxon>
    </lineage>
</organism>
<proteinExistence type="predicted"/>
<sequence length="47" mass="5443">TERKQADHHQGTGHRHWTLIRGLSAGYATRTPFEPTTIPTHNHDPEW</sequence>
<dbReference type="EMBL" id="LAZR01040762">
    <property type="protein sequence ID" value="KKL13680.1"/>
    <property type="molecule type" value="Genomic_DNA"/>
</dbReference>
<evidence type="ECO:0000313" key="1">
    <source>
        <dbReference type="EMBL" id="KKL13680.1"/>
    </source>
</evidence>
<gene>
    <name evidence="1" type="ORF">LCGC14_2523370</name>
</gene>
<reference evidence="1" key="1">
    <citation type="journal article" date="2015" name="Nature">
        <title>Complex archaea that bridge the gap between prokaryotes and eukaryotes.</title>
        <authorList>
            <person name="Spang A."/>
            <person name="Saw J.H."/>
            <person name="Jorgensen S.L."/>
            <person name="Zaremba-Niedzwiedzka K."/>
            <person name="Martijn J."/>
            <person name="Lind A.E."/>
            <person name="van Eijk R."/>
            <person name="Schleper C."/>
            <person name="Guy L."/>
            <person name="Ettema T.J."/>
        </authorList>
    </citation>
    <scope>NUCLEOTIDE SEQUENCE</scope>
</reference>
<accession>A0A0F9AW60</accession>